<dbReference type="AlphaFoldDB" id="A0AAN8JAP4"/>
<reference evidence="2 3" key="1">
    <citation type="submission" date="2024-01" db="EMBL/GenBank/DDBJ databases">
        <title>The genome of the rayed Mediterranean limpet Patella caerulea (Linnaeus, 1758).</title>
        <authorList>
            <person name="Anh-Thu Weber A."/>
            <person name="Halstead-Nussloch G."/>
        </authorList>
    </citation>
    <scope>NUCLEOTIDE SEQUENCE [LARGE SCALE GENOMIC DNA]</scope>
    <source>
        <strain evidence="2">AATW-2023a</strain>
        <tissue evidence="2">Whole specimen</tissue>
    </source>
</reference>
<feature type="chain" id="PRO_5042877816" evidence="1">
    <location>
        <begin position="20"/>
        <end position="273"/>
    </location>
</feature>
<evidence type="ECO:0000313" key="3">
    <source>
        <dbReference type="Proteomes" id="UP001347796"/>
    </source>
</evidence>
<sequence length="273" mass="29705">MVVYWTLVVLSVLYYNTNGASINQAAPTLDPTLACSVDGHLVPNGQNFTIKINGPCFTFKCVNRAYIPIEFKCPYGDTCLAIGSNVSTSQCITQQCQKNGNYVGYNLIKDGCPGFGNTCIDVNATYQDGCTTYKCLKNDNTYQLAPVEWGCRFRNTCLKAGHTEKSQCQVTRCEKRGDVIGMYPIQNGCQYGDGQCLNVGEQGLYKCVLYSCETQNINGLTYQTTKPIAAMCEDSQGMCHSNGGSMQMIINGNITASCNCMVNGLNVGYQCSG</sequence>
<keyword evidence="1" id="KW-0732">Signal</keyword>
<comment type="caution">
    <text evidence="2">The sequence shown here is derived from an EMBL/GenBank/DDBJ whole genome shotgun (WGS) entry which is preliminary data.</text>
</comment>
<organism evidence="2 3">
    <name type="scientific">Patella caerulea</name>
    <name type="common">Rayed Mediterranean limpet</name>
    <dbReference type="NCBI Taxonomy" id="87958"/>
    <lineage>
        <taxon>Eukaryota</taxon>
        <taxon>Metazoa</taxon>
        <taxon>Spiralia</taxon>
        <taxon>Lophotrochozoa</taxon>
        <taxon>Mollusca</taxon>
        <taxon>Gastropoda</taxon>
        <taxon>Patellogastropoda</taxon>
        <taxon>Patelloidea</taxon>
        <taxon>Patellidae</taxon>
        <taxon>Patella</taxon>
    </lineage>
</organism>
<gene>
    <name evidence="2" type="ORF">SNE40_019521</name>
</gene>
<keyword evidence="3" id="KW-1185">Reference proteome</keyword>
<evidence type="ECO:0000256" key="1">
    <source>
        <dbReference type="SAM" id="SignalP"/>
    </source>
</evidence>
<dbReference type="Proteomes" id="UP001347796">
    <property type="component" value="Unassembled WGS sequence"/>
</dbReference>
<feature type="signal peptide" evidence="1">
    <location>
        <begin position="1"/>
        <end position="19"/>
    </location>
</feature>
<name>A0AAN8JAP4_PATCE</name>
<evidence type="ECO:0000313" key="2">
    <source>
        <dbReference type="EMBL" id="KAK6171303.1"/>
    </source>
</evidence>
<proteinExistence type="predicted"/>
<dbReference type="EMBL" id="JAZGQO010000014">
    <property type="protein sequence ID" value="KAK6171303.1"/>
    <property type="molecule type" value="Genomic_DNA"/>
</dbReference>
<accession>A0AAN8JAP4</accession>
<protein>
    <submittedName>
        <fullName evidence="2">Uncharacterized protein</fullName>
    </submittedName>
</protein>